<dbReference type="EMBL" id="QSDG01000002">
    <property type="protein sequence ID" value="RGY71245.1"/>
    <property type="molecule type" value="Genomic_DNA"/>
</dbReference>
<feature type="region of interest" description="Disordered" evidence="1">
    <location>
        <begin position="1"/>
        <end position="24"/>
    </location>
</feature>
<reference evidence="2 3" key="1">
    <citation type="submission" date="2018-08" db="EMBL/GenBank/DDBJ databases">
        <title>A genome reference for cultivated species of the human gut microbiota.</title>
        <authorList>
            <person name="Zou Y."/>
            <person name="Xue W."/>
            <person name="Luo G."/>
        </authorList>
    </citation>
    <scope>NUCLEOTIDE SEQUENCE [LARGE SCALE GENOMIC DNA]</scope>
    <source>
        <strain evidence="2 3">OF01-1</strain>
    </source>
</reference>
<gene>
    <name evidence="2" type="ORF">DXA27_03190</name>
</gene>
<dbReference type="Proteomes" id="UP000284614">
    <property type="component" value="Unassembled WGS sequence"/>
</dbReference>
<evidence type="ECO:0000313" key="2">
    <source>
        <dbReference type="EMBL" id="RGY71245.1"/>
    </source>
</evidence>
<evidence type="ECO:0000313" key="3">
    <source>
        <dbReference type="Proteomes" id="UP000284614"/>
    </source>
</evidence>
<protein>
    <submittedName>
        <fullName evidence="2">Uncharacterized protein</fullName>
    </submittedName>
</protein>
<sequence>MSVQGAVEPIFARQGNGSEEKHQKKIYGFEKEREQARKEERGRDSDNIATYPLLHFLPPTKIPILFQRKN</sequence>
<dbReference type="RefSeq" id="WP_032531555.1">
    <property type="nucleotide sequence ID" value="NZ_JAQFVK010000084.1"/>
</dbReference>
<evidence type="ECO:0000256" key="1">
    <source>
        <dbReference type="SAM" id="MobiDB-lite"/>
    </source>
</evidence>
<organism evidence="2 3">
    <name type="scientific">Bacteroides fragilis</name>
    <dbReference type="NCBI Taxonomy" id="817"/>
    <lineage>
        <taxon>Bacteria</taxon>
        <taxon>Pseudomonadati</taxon>
        <taxon>Bacteroidota</taxon>
        <taxon>Bacteroidia</taxon>
        <taxon>Bacteroidales</taxon>
        <taxon>Bacteroidaceae</taxon>
        <taxon>Bacteroides</taxon>
    </lineage>
</organism>
<proteinExistence type="predicted"/>
<dbReference type="AlphaFoldDB" id="A0A413K4Z7"/>
<comment type="caution">
    <text evidence="2">The sequence shown here is derived from an EMBL/GenBank/DDBJ whole genome shotgun (WGS) entry which is preliminary data.</text>
</comment>
<accession>A0A413K4Z7</accession>
<name>A0A413K4Z7_BACFG</name>